<dbReference type="FunFam" id="3.40.630.30:FF:000046">
    <property type="entry name" value="Dopamine N-acetyltransferase"/>
    <property type="match status" value="1"/>
</dbReference>
<dbReference type="EMBL" id="LN609529">
    <property type="protein sequence ID" value="CEF70383.1"/>
    <property type="molecule type" value="Genomic_DNA"/>
</dbReference>
<evidence type="ECO:0000313" key="16">
    <source>
        <dbReference type="WormBase" id="SRAE_2000501600"/>
    </source>
</evidence>
<reference evidence="15" key="2">
    <citation type="submission" date="2020-12" db="UniProtKB">
        <authorList>
            <consortium name="WormBaseParasite"/>
        </authorList>
    </citation>
    <scope>IDENTIFICATION</scope>
</reference>
<organism evidence="13">
    <name type="scientific">Strongyloides ratti</name>
    <name type="common">Parasitic roundworm</name>
    <dbReference type="NCBI Taxonomy" id="34506"/>
    <lineage>
        <taxon>Eukaryota</taxon>
        <taxon>Metazoa</taxon>
        <taxon>Ecdysozoa</taxon>
        <taxon>Nematoda</taxon>
        <taxon>Chromadorea</taxon>
        <taxon>Rhabditida</taxon>
        <taxon>Tylenchina</taxon>
        <taxon>Panagrolaimomorpha</taxon>
        <taxon>Strongyloidoidea</taxon>
        <taxon>Strongyloididae</taxon>
        <taxon>Strongyloides</taxon>
    </lineage>
</organism>
<comment type="catalytic activity">
    <reaction evidence="10">
        <text>serotonin + hexadecanoyl-CoA = N-hexadecanoyl-serotonin + CoA + H(+)</text>
        <dbReference type="Rhea" id="RHEA:51384"/>
        <dbReference type="ChEBI" id="CHEBI:15378"/>
        <dbReference type="ChEBI" id="CHEBI:57287"/>
        <dbReference type="ChEBI" id="CHEBI:57379"/>
        <dbReference type="ChEBI" id="CHEBI:134059"/>
        <dbReference type="ChEBI" id="CHEBI:350546"/>
    </reaction>
    <physiologicalReaction direction="left-to-right" evidence="10">
        <dbReference type="Rhea" id="RHEA:51385"/>
    </physiologicalReaction>
</comment>
<keyword evidence="13" id="KW-0012">Acyltransferase</keyword>
<evidence type="ECO:0000256" key="8">
    <source>
        <dbReference type="ARBA" id="ARBA00051711"/>
    </source>
</evidence>
<dbReference type="SUPFAM" id="SSF55729">
    <property type="entry name" value="Acyl-CoA N-acyltransferases (Nat)"/>
    <property type="match status" value="1"/>
</dbReference>
<evidence type="ECO:0000256" key="5">
    <source>
        <dbReference type="ARBA" id="ARBA00050189"/>
    </source>
</evidence>
<dbReference type="WBParaSite" id="SRAE_2000501600.1">
    <property type="protein sequence ID" value="SRAE_2000501600.1"/>
    <property type="gene ID" value="WBGene00265267"/>
</dbReference>
<evidence type="ECO:0000256" key="2">
    <source>
        <dbReference type="ARBA" id="ARBA00037926"/>
    </source>
</evidence>
<dbReference type="WormBase" id="SRAE_2000501600">
    <property type="protein sequence ID" value="SRP09139"/>
    <property type="gene ID" value="WBGene00265267"/>
</dbReference>
<evidence type="ECO:0000256" key="1">
    <source>
        <dbReference type="ARBA" id="ARBA00022679"/>
    </source>
</evidence>
<dbReference type="Gene3D" id="3.40.630.30">
    <property type="match status" value="1"/>
</dbReference>
<gene>
    <name evidence="13 15 16" type="ORF">SRAE_2000501600</name>
</gene>
<dbReference type="OMA" id="HEIVGCM"/>
<comment type="catalytic activity">
    <reaction evidence="6">
        <text>serotonin + octadecanoyl-CoA = N-octadecanoyl-serotonin + CoA + H(+)</text>
        <dbReference type="Rhea" id="RHEA:51400"/>
        <dbReference type="ChEBI" id="CHEBI:15378"/>
        <dbReference type="ChEBI" id="CHEBI:57287"/>
        <dbReference type="ChEBI" id="CHEBI:57394"/>
        <dbReference type="ChEBI" id="CHEBI:134065"/>
        <dbReference type="ChEBI" id="CHEBI:350546"/>
    </reaction>
    <physiologicalReaction direction="left-to-right" evidence="6">
        <dbReference type="Rhea" id="RHEA:51401"/>
    </physiologicalReaction>
</comment>
<dbReference type="RefSeq" id="XP_024509580.1">
    <property type="nucleotide sequence ID" value="XM_024643972.1"/>
</dbReference>
<comment type="similarity">
    <text evidence="3">Belongs to the acetyltransferase family. AANAT subfamily.</text>
</comment>
<accession>A0A090LS13</accession>
<comment type="catalytic activity">
    <reaction evidence="12">
        <text>serotonin + acetyl-CoA = N-acetylserotonin + CoA + H(+)</text>
        <dbReference type="Rhea" id="RHEA:25217"/>
        <dbReference type="ChEBI" id="CHEBI:15378"/>
        <dbReference type="ChEBI" id="CHEBI:17697"/>
        <dbReference type="ChEBI" id="CHEBI:57287"/>
        <dbReference type="ChEBI" id="CHEBI:57288"/>
        <dbReference type="ChEBI" id="CHEBI:350546"/>
        <dbReference type="EC" id="2.3.1.87"/>
    </reaction>
    <physiologicalReaction direction="left-to-right" evidence="12">
        <dbReference type="Rhea" id="RHEA:25218"/>
    </physiologicalReaction>
</comment>
<comment type="catalytic activity">
    <reaction evidence="11">
        <text>dopamine + hexadecanoyl-CoA = N-hexadecanoyl-dopamine + CoA + H(+)</text>
        <dbReference type="Rhea" id="RHEA:51376"/>
        <dbReference type="ChEBI" id="CHEBI:15378"/>
        <dbReference type="ChEBI" id="CHEBI:57287"/>
        <dbReference type="ChEBI" id="CHEBI:57379"/>
        <dbReference type="ChEBI" id="CHEBI:59905"/>
        <dbReference type="ChEBI" id="CHEBI:134058"/>
    </reaction>
    <physiologicalReaction direction="left-to-right" evidence="11">
        <dbReference type="Rhea" id="RHEA:51377"/>
    </physiologicalReaction>
</comment>
<reference evidence="13 14" key="1">
    <citation type="submission" date="2014-09" db="EMBL/GenBank/DDBJ databases">
        <authorList>
            <person name="Martin A.A."/>
        </authorList>
    </citation>
    <scope>NUCLEOTIDE SEQUENCE</scope>
    <source>
        <strain evidence="14">ED321</strain>
        <strain evidence="13">ED321 Heterogonic</strain>
    </source>
</reference>
<name>A0A090LS13_STRRB</name>
<dbReference type="CTD" id="36382760"/>
<dbReference type="InterPro" id="IPR016181">
    <property type="entry name" value="Acyl_CoA_acyltransferase"/>
</dbReference>
<comment type="pathway">
    <text evidence="2">Aromatic compound metabolism; melatonin biosynthesis; melatonin from serotonin: step 1/2.</text>
</comment>
<dbReference type="PANTHER" id="PTHR20905">
    <property type="entry name" value="N-ACETYLTRANSFERASE-RELATED"/>
    <property type="match status" value="1"/>
</dbReference>
<dbReference type="AlphaFoldDB" id="A0A090LS13"/>
<evidence type="ECO:0000313" key="13">
    <source>
        <dbReference type="EMBL" id="CEF70383.1"/>
    </source>
</evidence>
<comment type="catalytic activity">
    <reaction evidence="8">
        <text>dopamine + acetyl-CoA = N-acetyldopamine + CoA + H(+)</text>
        <dbReference type="Rhea" id="RHEA:51388"/>
        <dbReference type="ChEBI" id="CHEBI:15378"/>
        <dbReference type="ChEBI" id="CHEBI:57287"/>
        <dbReference type="ChEBI" id="CHEBI:57288"/>
        <dbReference type="ChEBI" id="CHEBI:59905"/>
        <dbReference type="ChEBI" id="CHEBI:125678"/>
    </reaction>
    <physiologicalReaction direction="left-to-right" evidence="8">
        <dbReference type="Rhea" id="RHEA:51389"/>
    </physiologicalReaction>
</comment>
<keyword evidence="14" id="KW-1185">Reference proteome</keyword>
<evidence type="ECO:0000256" key="12">
    <source>
        <dbReference type="ARBA" id="ARBA00052491"/>
    </source>
</evidence>
<comment type="catalytic activity">
    <reaction evidence="7">
        <text>serotonin + (5Z,8Z,11Z,14Z)-eicosatetraenoyl-CoA = N-[(5Z,8Z,11Z,14Z)-eicosatetraenoyl]-serotonin + CoA + H(+)</text>
        <dbReference type="Rhea" id="RHEA:51396"/>
        <dbReference type="ChEBI" id="CHEBI:15378"/>
        <dbReference type="ChEBI" id="CHEBI:57287"/>
        <dbReference type="ChEBI" id="CHEBI:57368"/>
        <dbReference type="ChEBI" id="CHEBI:132255"/>
        <dbReference type="ChEBI" id="CHEBI:350546"/>
    </reaction>
    <physiologicalReaction direction="left-to-right" evidence="7">
        <dbReference type="Rhea" id="RHEA:51397"/>
    </physiologicalReaction>
</comment>
<dbReference type="OrthoDB" id="41532at2759"/>
<dbReference type="EC" id="2.3.1.87" evidence="4"/>
<proteinExistence type="inferred from homology"/>
<comment type="catalytic activity">
    <reaction evidence="9">
        <text>serotonin + (9Z)-octadecenoyl-CoA = N-(9Z-octadecenoyl)-serotonin + CoA + H(+)</text>
        <dbReference type="Rhea" id="RHEA:51392"/>
        <dbReference type="ChEBI" id="CHEBI:15378"/>
        <dbReference type="ChEBI" id="CHEBI:57287"/>
        <dbReference type="ChEBI" id="CHEBI:57387"/>
        <dbReference type="ChEBI" id="CHEBI:134064"/>
        <dbReference type="ChEBI" id="CHEBI:350546"/>
    </reaction>
    <physiologicalReaction direction="left-to-right" evidence="9">
        <dbReference type="Rhea" id="RHEA:51393"/>
    </physiologicalReaction>
</comment>
<comment type="catalytic activity">
    <reaction evidence="5">
        <text>dopamine + (9Z)-octadecenoyl-CoA = N-(9Z-octadecanoyl)-dopamine + CoA + H(+)</text>
        <dbReference type="Rhea" id="RHEA:51380"/>
        <dbReference type="ChEBI" id="CHEBI:15378"/>
        <dbReference type="ChEBI" id="CHEBI:31883"/>
        <dbReference type="ChEBI" id="CHEBI:57287"/>
        <dbReference type="ChEBI" id="CHEBI:57387"/>
        <dbReference type="ChEBI" id="CHEBI:59905"/>
    </reaction>
    <physiologicalReaction direction="left-to-right" evidence="5">
        <dbReference type="Rhea" id="RHEA:51381"/>
    </physiologicalReaction>
</comment>
<dbReference type="PANTHER" id="PTHR20905:SF30">
    <property type="entry name" value="N-ACETYLTRANSFERASE DOMAIN-CONTAINING PROTEIN"/>
    <property type="match status" value="1"/>
</dbReference>
<evidence type="ECO:0000256" key="10">
    <source>
        <dbReference type="ARBA" id="ARBA00052178"/>
    </source>
</evidence>
<evidence type="ECO:0000256" key="3">
    <source>
        <dbReference type="ARBA" id="ARBA00038182"/>
    </source>
</evidence>
<keyword evidence="1 13" id="KW-0808">Transferase</keyword>
<evidence type="ECO:0000313" key="15">
    <source>
        <dbReference type="WBParaSite" id="SRAE_2000501600.1"/>
    </source>
</evidence>
<dbReference type="GeneID" id="36382760"/>
<evidence type="ECO:0000313" key="14">
    <source>
        <dbReference type="Proteomes" id="UP000035682"/>
    </source>
</evidence>
<dbReference type="STRING" id="34506.A0A090LS13"/>
<sequence length="231" mass="26058">MCENGNITIRYANNNDKKDILEFLLSDFLINEALNASCGLSRGEAEEFFSQLIDIGLGGEESCIILNEKNEIIGCKLGCIMNRNDEVEEVNLMNQEILNNDGTRKIVTKSSYSNVEHIKAILSHVDSKLWDSIPKNINKIMSVIIISVSKENTRKGYGKQLITYGINKLKENNVQGIVAECSAIKSQNLFGKLGFTCQYLILHKEFVDENNHQIFIAKDETDSVKIMFKEI</sequence>
<evidence type="ECO:0000256" key="4">
    <source>
        <dbReference type="ARBA" id="ARBA00039114"/>
    </source>
</evidence>
<dbReference type="GO" id="GO:0004059">
    <property type="term" value="F:aralkylamine N-acetyltransferase activity"/>
    <property type="evidence" value="ECO:0007669"/>
    <property type="project" value="UniProtKB-EC"/>
</dbReference>
<dbReference type="Proteomes" id="UP000035682">
    <property type="component" value="Unplaced"/>
</dbReference>
<evidence type="ECO:0000256" key="7">
    <source>
        <dbReference type="ARBA" id="ARBA00051284"/>
    </source>
</evidence>
<evidence type="ECO:0000256" key="9">
    <source>
        <dbReference type="ARBA" id="ARBA00051823"/>
    </source>
</evidence>
<evidence type="ECO:0000256" key="6">
    <source>
        <dbReference type="ARBA" id="ARBA00050849"/>
    </source>
</evidence>
<protein>
    <recommendedName>
        <fullName evidence="4">aralkylamine N-acetyltransferase</fullName>
        <ecNumber evidence="4">2.3.1.87</ecNumber>
    </recommendedName>
</protein>
<evidence type="ECO:0000256" key="11">
    <source>
        <dbReference type="ARBA" id="ARBA00052335"/>
    </source>
</evidence>